<dbReference type="InterPro" id="IPR036869">
    <property type="entry name" value="J_dom_sf"/>
</dbReference>
<dbReference type="PROSITE" id="PS50076">
    <property type="entry name" value="DNAJ_2"/>
    <property type="match status" value="1"/>
</dbReference>
<dbReference type="InterPro" id="IPR001623">
    <property type="entry name" value="DnaJ_domain"/>
</dbReference>
<feature type="domain" description="J" evidence="2">
    <location>
        <begin position="90"/>
        <end position="166"/>
    </location>
</feature>
<gene>
    <name evidence="3" type="ORF">VTL71DRAFT_5525</name>
</gene>
<dbReference type="Proteomes" id="UP001595075">
    <property type="component" value="Unassembled WGS sequence"/>
</dbReference>
<evidence type="ECO:0000313" key="3">
    <source>
        <dbReference type="EMBL" id="KAL2063720.1"/>
    </source>
</evidence>
<dbReference type="EMBL" id="JAZHXI010000015">
    <property type="protein sequence ID" value="KAL2063720.1"/>
    <property type="molecule type" value="Genomic_DNA"/>
</dbReference>
<proteinExistence type="predicted"/>
<dbReference type="SUPFAM" id="SSF46565">
    <property type="entry name" value="Chaperone J-domain"/>
    <property type="match status" value="1"/>
</dbReference>
<protein>
    <recommendedName>
        <fullName evidence="2">J domain-containing protein</fullName>
    </recommendedName>
</protein>
<comment type="caution">
    <text evidence="3">The sequence shown here is derived from an EMBL/GenBank/DDBJ whole genome shotgun (WGS) entry which is preliminary data.</text>
</comment>
<keyword evidence="4" id="KW-1185">Reference proteome</keyword>
<evidence type="ECO:0000256" key="1">
    <source>
        <dbReference type="SAM" id="MobiDB-lite"/>
    </source>
</evidence>
<evidence type="ECO:0000313" key="4">
    <source>
        <dbReference type="Proteomes" id="UP001595075"/>
    </source>
</evidence>
<name>A0ABR4C1D0_9HELO</name>
<dbReference type="Gene3D" id="1.10.287.110">
    <property type="entry name" value="DnaJ domain"/>
    <property type="match status" value="1"/>
</dbReference>
<evidence type="ECO:0000259" key="2">
    <source>
        <dbReference type="PROSITE" id="PS50076"/>
    </source>
</evidence>
<sequence>MDSPGPILTHLTPAEKAEIVEYELIVKFAEEVMAGTHPRIKIPPHLLPTSNPTATATATFTATPTPIPAQSGETLPTVHASRPAIDFERNYYKDLGIQENVKQDSILRAFNSKLNLYGPESAAGYEKLNSDRPHVVKKVKRDFERSKEAYDILSNVALREEYDNGRATDRPPADNGAAARPADRGGRFGCGRLGGRNR</sequence>
<feature type="region of interest" description="Disordered" evidence="1">
    <location>
        <begin position="163"/>
        <end position="198"/>
    </location>
</feature>
<accession>A0ABR4C1D0</accession>
<organism evidence="3 4">
    <name type="scientific">Oculimacula yallundae</name>
    <dbReference type="NCBI Taxonomy" id="86028"/>
    <lineage>
        <taxon>Eukaryota</taxon>
        <taxon>Fungi</taxon>
        <taxon>Dikarya</taxon>
        <taxon>Ascomycota</taxon>
        <taxon>Pezizomycotina</taxon>
        <taxon>Leotiomycetes</taxon>
        <taxon>Helotiales</taxon>
        <taxon>Ploettnerulaceae</taxon>
        <taxon>Oculimacula</taxon>
    </lineage>
</organism>
<reference evidence="3 4" key="1">
    <citation type="journal article" date="2024" name="Commun. Biol.">
        <title>Comparative genomic analysis of thermophilic fungi reveals convergent evolutionary adaptations and gene losses.</title>
        <authorList>
            <person name="Steindorff A.S."/>
            <person name="Aguilar-Pontes M.V."/>
            <person name="Robinson A.J."/>
            <person name="Andreopoulos B."/>
            <person name="LaButti K."/>
            <person name="Kuo A."/>
            <person name="Mondo S."/>
            <person name="Riley R."/>
            <person name="Otillar R."/>
            <person name="Haridas S."/>
            <person name="Lipzen A."/>
            <person name="Grimwood J."/>
            <person name="Schmutz J."/>
            <person name="Clum A."/>
            <person name="Reid I.D."/>
            <person name="Moisan M.C."/>
            <person name="Butler G."/>
            <person name="Nguyen T.T.M."/>
            <person name="Dewar K."/>
            <person name="Conant G."/>
            <person name="Drula E."/>
            <person name="Henrissat B."/>
            <person name="Hansel C."/>
            <person name="Singer S."/>
            <person name="Hutchinson M.I."/>
            <person name="de Vries R.P."/>
            <person name="Natvig D.O."/>
            <person name="Powell A.J."/>
            <person name="Tsang A."/>
            <person name="Grigoriev I.V."/>
        </authorList>
    </citation>
    <scope>NUCLEOTIDE SEQUENCE [LARGE SCALE GENOMIC DNA]</scope>
    <source>
        <strain evidence="3 4">CBS 494.80</strain>
    </source>
</reference>
<feature type="compositionally biased region" description="Gly residues" evidence="1">
    <location>
        <begin position="187"/>
        <end position="198"/>
    </location>
</feature>
<feature type="compositionally biased region" description="Basic and acidic residues" evidence="1">
    <location>
        <begin position="163"/>
        <end position="172"/>
    </location>
</feature>